<reference evidence="1 2" key="1">
    <citation type="submission" date="2017-10" db="EMBL/GenBank/DDBJ databases">
        <authorList>
            <consortium name="Urmite Genomes"/>
        </authorList>
    </citation>
    <scope>NUCLEOTIDE SEQUENCE [LARGE SCALE GENOMIC DNA]</scope>
    <source>
        <strain evidence="1 2">FB-527</strain>
    </source>
</reference>
<sequence length="179" mass="19206">MLEQSGSPLRRGRYCAGMAVILRRILGIGKLPADMRAELEPEGILHLAEFVPVTFRFSGSVPGMAAKGNIRSYVGALVLTSQRVLGTLSTVPKVAGRAIDKRWDEPDEGPVKADLSASGLAVEVDVSQVDPGFSGRLSMHYKTAIPEAVLTTVPRRSLLLTVPREWVLRAVGVPAPRPA</sequence>
<keyword evidence="2" id="KW-1185">Reference proteome</keyword>
<gene>
    <name evidence="1" type="ORF">MSIMFB_02926</name>
</gene>
<protein>
    <submittedName>
        <fullName evidence="1">Uncharacterized protein</fullName>
    </submittedName>
</protein>
<organism evidence="1 2">
    <name type="scientific">Mycobacterium simulans</name>
    <dbReference type="NCBI Taxonomy" id="627089"/>
    <lineage>
        <taxon>Bacteria</taxon>
        <taxon>Bacillati</taxon>
        <taxon>Actinomycetota</taxon>
        <taxon>Actinomycetes</taxon>
        <taxon>Mycobacteriales</taxon>
        <taxon>Mycobacteriaceae</taxon>
        <taxon>Mycobacterium</taxon>
    </lineage>
</organism>
<evidence type="ECO:0000313" key="2">
    <source>
        <dbReference type="Proteomes" id="UP000554965"/>
    </source>
</evidence>
<comment type="caution">
    <text evidence="1">The sequence shown here is derived from an EMBL/GenBank/DDBJ whole genome shotgun (WGS) entry which is preliminary data.</text>
</comment>
<name>A0A7Z7IKU0_9MYCO</name>
<dbReference type="Proteomes" id="UP000554965">
    <property type="component" value="Unassembled WGS sequence"/>
</dbReference>
<proteinExistence type="predicted"/>
<evidence type="ECO:0000313" key="1">
    <source>
        <dbReference type="EMBL" id="SOJ55440.1"/>
    </source>
</evidence>
<dbReference type="AlphaFoldDB" id="A0A7Z7IKU0"/>
<dbReference type="EMBL" id="OCTY01000002">
    <property type="protein sequence ID" value="SOJ55440.1"/>
    <property type="molecule type" value="Genomic_DNA"/>
</dbReference>
<accession>A0A7Z7IKU0</accession>